<dbReference type="RefSeq" id="WP_130647686.1">
    <property type="nucleotide sequence ID" value="NZ_PGCL01000008.1"/>
</dbReference>
<dbReference type="PROSITE" id="PS50850">
    <property type="entry name" value="MFS"/>
    <property type="match status" value="1"/>
</dbReference>
<feature type="transmembrane region" description="Helical" evidence="6">
    <location>
        <begin position="148"/>
        <end position="167"/>
    </location>
</feature>
<dbReference type="PANTHER" id="PTHR42688:SF1">
    <property type="entry name" value="BLR5212 PROTEIN"/>
    <property type="match status" value="1"/>
</dbReference>
<dbReference type="Pfam" id="PF07690">
    <property type="entry name" value="MFS_1"/>
    <property type="match status" value="1"/>
</dbReference>
<dbReference type="GO" id="GO:0005886">
    <property type="term" value="C:plasma membrane"/>
    <property type="evidence" value="ECO:0007669"/>
    <property type="project" value="UniProtKB-SubCell"/>
</dbReference>
<dbReference type="Gene3D" id="1.20.1250.20">
    <property type="entry name" value="MFS general substrate transporter like domains"/>
    <property type="match status" value="2"/>
</dbReference>
<dbReference type="InterPro" id="IPR011701">
    <property type="entry name" value="MFS"/>
</dbReference>
<dbReference type="CDD" id="cd17370">
    <property type="entry name" value="MFS_MJ1317_like"/>
    <property type="match status" value="1"/>
</dbReference>
<comment type="subcellular location">
    <subcellularLocation>
        <location evidence="1">Cell membrane</location>
        <topology evidence="1">Multi-pass membrane protein</topology>
    </subcellularLocation>
</comment>
<comment type="caution">
    <text evidence="8">The sequence shown here is derived from an EMBL/GenBank/DDBJ whole genome shotgun (WGS) entry which is preliminary data.</text>
</comment>
<evidence type="ECO:0000313" key="9">
    <source>
        <dbReference type="Proteomes" id="UP000292580"/>
    </source>
</evidence>
<dbReference type="InterPro" id="IPR036259">
    <property type="entry name" value="MFS_trans_sf"/>
</dbReference>
<feature type="transmembrane region" description="Helical" evidence="6">
    <location>
        <begin position="14"/>
        <end position="33"/>
    </location>
</feature>
<evidence type="ECO:0000256" key="2">
    <source>
        <dbReference type="ARBA" id="ARBA00022475"/>
    </source>
</evidence>
<organism evidence="8 9">
    <name type="scientific">Methanofollis fontis</name>
    <dbReference type="NCBI Taxonomy" id="2052832"/>
    <lineage>
        <taxon>Archaea</taxon>
        <taxon>Methanobacteriati</taxon>
        <taxon>Methanobacteriota</taxon>
        <taxon>Stenosarchaea group</taxon>
        <taxon>Methanomicrobia</taxon>
        <taxon>Methanomicrobiales</taxon>
        <taxon>Methanomicrobiaceae</taxon>
        <taxon>Methanofollis</taxon>
    </lineage>
</organism>
<keyword evidence="2" id="KW-1003">Cell membrane</keyword>
<feature type="transmembrane region" description="Helical" evidence="6">
    <location>
        <begin position="173"/>
        <end position="192"/>
    </location>
</feature>
<gene>
    <name evidence="8" type="ORF">CUJ86_11335</name>
</gene>
<reference evidence="8 9" key="1">
    <citation type="submission" date="2017-11" db="EMBL/GenBank/DDBJ databases">
        <title>Isolation and Characterization of Methanofollis Species from Methane Seep Offshore SW Taiwan.</title>
        <authorList>
            <person name="Teng N.-H."/>
            <person name="Lai M.-C."/>
            <person name="Chen S.-C."/>
        </authorList>
    </citation>
    <scope>NUCLEOTIDE SEQUENCE [LARGE SCALE GENOMIC DNA]</scope>
    <source>
        <strain evidence="8 9">FWC-SCC2</strain>
    </source>
</reference>
<evidence type="ECO:0000256" key="6">
    <source>
        <dbReference type="SAM" id="Phobius"/>
    </source>
</evidence>
<keyword evidence="4 6" id="KW-1133">Transmembrane helix</keyword>
<feature type="transmembrane region" description="Helical" evidence="6">
    <location>
        <begin position="254"/>
        <end position="271"/>
    </location>
</feature>
<feature type="domain" description="Major facilitator superfamily (MFS) profile" evidence="7">
    <location>
        <begin position="15"/>
        <end position="392"/>
    </location>
</feature>
<evidence type="ECO:0000256" key="1">
    <source>
        <dbReference type="ARBA" id="ARBA00004651"/>
    </source>
</evidence>
<feature type="transmembrane region" description="Helical" evidence="6">
    <location>
        <begin position="45"/>
        <end position="67"/>
    </location>
</feature>
<feature type="transmembrane region" description="Helical" evidence="6">
    <location>
        <begin position="278"/>
        <end position="298"/>
    </location>
</feature>
<feature type="transmembrane region" description="Helical" evidence="6">
    <location>
        <begin position="368"/>
        <end position="387"/>
    </location>
</feature>
<dbReference type="AlphaFoldDB" id="A0A483CVC1"/>
<feature type="transmembrane region" description="Helical" evidence="6">
    <location>
        <begin position="304"/>
        <end position="327"/>
    </location>
</feature>
<evidence type="ECO:0000259" key="7">
    <source>
        <dbReference type="PROSITE" id="PS50850"/>
    </source>
</evidence>
<dbReference type="EMBL" id="PGCL01000008">
    <property type="protein sequence ID" value="TAJ43338.1"/>
    <property type="molecule type" value="Genomic_DNA"/>
</dbReference>
<feature type="transmembrane region" description="Helical" evidence="6">
    <location>
        <begin position="87"/>
        <end position="114"/>
    </location>
</feature>
<keyword evidence="3 6" id="KW-0812">Transmembrane</keyword>
<dbReference type="InterPro" id="IPR052425">
    <property type="entry name" value="Uncharacterized_MFS-type"/>
</dbReference>
<evidence type="ECO:0000313" key="8">
    <source>
        <dbReference type="EMBL" id="TAJ43338.1"/>
    </source>
</evidence>
<sequence>MPDPAPSTPLDRRAAYLIILLFGIVSLFGDVIYEGARSVTGPYLFALGGSALVVGVVAGLGEFLGYALRLLSGHLADATHRYWTLTFLGYGMLIAVPLLALAGSWEMAALLFIVERMGKGIRAPAKDAILSNVTSSVGRGWGFGIHEALDQIGAIIGPIIFSAAFLLHGNYRAGFALLLIPFALMMLSLVVTRSRAPAPAALERAGGPAQQAPPTSTLVPYAIFTALTMAGFVAFPLIAYHLTATATLSEAEIPLYYAVAMGVDAAVALIAGRLYDRIGLSVLAAAPIIGIAVPFLAFTSSPSMALAAAALWGAAMGIQETVLRAAVADYTHLSKRGRAYGIFNTIYGAGWFAGSAVIGWVYGISIPLAIGFAAGMQMLALPVFFHAKRRMETGRASGT</sequence>
<keyword evidence="5 6" id="KW-0472">Membrane</keyword>
<dbReference type="OrthoDB" id="117970at2157"/>
<dbReference type="Proteomes" id="UP000292580">
    <property type="component" value="Unassembled WGS sequence"/>
</dbReference>
<feature type="transmembrane region" description="Helical" evidence="6">
    <location>
        <begin position="339"/>
        <end position="362"/>
    </location>
</feature>
<dbReference type="SUPFAM" id="SSF103473">
    <property type="entry name" value="MFS general substrate transporter"/>
    <property type="match status" value="1"/>
</dbReference>
<accession>A0A483CVC1</accession>
<name>A0A483CVC1_9EURY</name>
<dbReference type="GO" id="GO:0022857">
    <property type="term" value="F:transmembrane transporter activity"/>
    <property type="evidence" value="ECO:0007669"/>
    <property type="project" value="InterPro"/>
</dbReference>
<dbReference type="InterPro" id="IPR020846">
    <property type="entry name" value="MFS_dom"/>
</dbReference>
<evidence type="ECO:0000256" key="4">
    <source>
        <dbReference type="ARBA" id="ARBA00022989"/>
    </source>
</evidence>
<evidence type="ECO:0000256" key="3">
    <source>
        <dbReference type="ARBA" id="ARBA00022692"/>
    </source>
</evidence>
<evidence type="ECO:0000256" key="5">
    <source>
        <dbReference type="ARBA" id="ARBA00023136"/>
    </source>
</evidence>
<protein>
    <submittedName>
        <fullName evidence="8">MFS transporter</fullName>
    </submittedName>
</protein>
<feature type="transmembrane region" description="Helical" evidence="6">
    <location>
        <begin position="218"/>
        <end position="242"/>
    </location>
</feature>
<keyword evidence="9" id="KW-1185">Reference proteome</keyword>
<dbReference type="PANTHER" id="PTHR42688">
    <property type="entry name" value="CONSERVED PROTEIN"/>
    <property type="match status" value="1"/>
</dbReference>
<proteinExistence type="predicted"/>